<gene>
    <name evidence="8" type="ORF">BASA50_002882</name>
</gene>
<feature type="domain" description="Reverse transcriptase RNase H-like" evidence="7">
    <location>
        <begin position="82"/>
        <end position="188"/>
    </location>
</feature>
<keyword evidence="5" id="KW-0378">Hydrolase</keyword>
<evidence type="ECO:0000313" key="8">
    <source>
        <dbReference type="EMBL" id="KAH6599685.1"/>
    </source>
</evidence>
<evidence type="ECO:0000256" key="3">
    <source>
        <dbReference type="ARBA" id="ARBA00022722"/>
    </source>
</evidence>
<evidence type="ECO:0000256" key="5">
    <source>
        <dbReference type="ARBA" id="ARBA00022801"/>
    </source>
</evidence>
<evidence type="ECO:0000256" key="6">
    <source>
        <dbReference type="ARBA" id="ARBA00022918"/>
    </source>
</evidence>
<dbReference type="PANTHER" id="PTHR34072">
    <property type="entry name" value="ENZYMATIC POLYPROTEIN-RELATED"/>
    <property type="match status" value="1"/>
</dbReference>
<dbReference type="PANTHER" id="PTHR34072:SF52">
    <property type="entry name" value="RIBONUCLEASE H"/>
    <property type="match status" value="1"/>
</dbReference>
<evidence type="ECO:0000256" key="1">
    <source>
        <dbReference type="ARBA" id="ARBA00022679"/>
    </source>
</evidence>
<comment type="caution">
    <text evidence="8">The sequence shown here is derived from an EMBL/GenBank/DDBJ whole genome shotgun (WGS) entry which is preliminary data.</text>
</comment>
<keyword evidence="6" id="KW-0695">RNA-directed DNA polymerase</keyword>
<dbReference type="Gene3D" id="3.30.70.270">
    <property type="match status" value="1"/>
</dbReference>
<dbReference type="Pfam" id="PF17917">
    <property type="entry name" value="RT_RNaseH"/>
    <property type="match status" value="1"/>
</dbReference>
<proteinExistence type="predicted"/>
<sequence>MDPKKVMSIKQWPTPKKVKEIQVFLAFANFYRKFIQNYALLTQPLTNLLKKDSPLIWDEREKTVLTKIKYAFETQVFLSHPDEKKEFLVECDASDFALGGVLSQFGPNNELQSVVFFSCQMCPAERNYEIYDKELLVIIECLKEWRYFLQNSVVPFTILTGHKNLQYFMTTKQLTRRQARWSLFLSEFDFKLAYRSGPHNGKADLLSRRPDYYITQESHNLIQVFQPSMVLAALDTTKTLYSHALKRYITIEKDWPLLIADFLQTDSWLPEKSRPH</sequence>
<dbReference type="EMBL" id="JAFCIX010000062">
    <property type="protein sequence ID" value="KAH6599685.1"/>
    <property type="molecule type" value="Genomic_DNA"/>
</dbReference>
<dbReference type="Proteomes" id="UP001648503">
    <property type="component" value="Unassembled WGS sequence"/>
</dbReference>
<dbReference type="InterPro" id="IPR043502">
    <property type="entry name" value="DNA/RNA_pol_sf"/>
</dbReference>
<keyword evidence="4" id="KW-0255">Endonuclease</keyword>
<accession>A0ABQ8FK78</accession>
<dbReference type="InterPro" id="IPR043128">
    <property type="entry name" value="Rev_trsase/Diguanyl_cyclase"/>
</dbReference>
<reference evidence="8 9" key="1">
    <citation type="submission" date="2021-02" db="EMBL/GenBank/DDBJ databases">
        <title>Variation within the Batrachochytrium salamandrivorans European outbreak.</title>
        <authorList>
            <person name="Kelly M."/>
            <person name="Pasmans F."/>
            <person name="Shea T.P."/>
            <person name="Munoz J.F."/>
            <person name="Carranza S."/>
            <person name="Cuomo C.A."/>
            <person name="Martel A."/>
        </authorList>
    </citation>
    <scope>NUCLEOTIDE SEQUENCE [LARGE SCALE GENOMIC DNA]</scope>
    <source>
        <strain evidence="8 9">AMFP18/2</strain>
    </source>
</reference>
<evidence type="ECO:0000313" key="9">
    <source>
        <dbReference type="Proteomes" id="UP001648503"/>
    </source>
</evidence>
<name>A0ABQ8FK78_9FUNG</name>
<protein>
    <recommendedName>
        <fullName evidence="7">Reverse transcriptase RNase H-like domain-containing protein</fullName>
    </recommendedName>
</protein>
<evidence type="ECO:0000256" key="4">
    <source>
        <dbReference type="ARBA" id="ARBA00022759"/>
    </source>
</evidence>
<keyword evidence="9" id="KW-1185">Reference proteome</keyword>
<evidence type="ECO:0000256" key="2">
    <source>
        <dbReference type="ARBA" id="ARBA00022695"/>
    </source>
</evidence>
<dbReference type="CDD" id="cd09274">
    <property type="entry name" value="RNase_HI_RT_Ty3"/>
    <property type="match status" value="1"/>
</dbReference>
<organism evidence="8 9">
    <name type="scientific">Batrachochytrium salamandrivorans</name>
    <dbReference type="NCBI Taxonomy" id="1357716"/>
    <lineage>
        <taxon>Eukaryota</taxon>
        <taxon>Fungi</taxon>
        <taxon>Fungi incertae sedis</taxon>
        <taxon>Chytridiomycota</taxon>
        <taxon>Chytridiomycota incertae sedis</taxon>
        <taxon>Chytridiomycetes</taxon>
        <taxon>Rhizophydiales</taxon>
        <taxon>Rhizophydiales incertae sedis</taxon>
        <taxon>Batrachochytrium</taxon>
    </lineage>
</organism>
<dbReference type="InterPro" id="IPR041373">
    <property type="entry name" value="RT_RNaseH"/>
</dbReference>
<dbReference type="SUPFAM" id="SSF56672">
    <property type="entry name" value="DNA/RNA polymerases"/>
    <property type="match status" value="1"/>
</dbReference>
<evidence type="ECO:0000259" key="7">
    <source>
        <dbReference type="Pfam" id="PF17917"/>
    </source>
</evidence>
<keyword evidence="3" id="KW-0540">Nuclease</keyword>
<keyword evidence="2" id="KW-0548">Nucleotidyltransferase</keyword>
<keyword evidence="1" id="KW-0808">Transferase</keyword>